<dbReference type="SUPFAM" id="SSF53335">
    <property type="entry name" value="S-adenosyl-L-methionine-dependent methyltransferases"/>
    <property type="match status" value="1"/>
</dbReference>
<reference evidence="1 2" key="1">
    <citation type="submission" date="2021-07" db="EMBL/GenBank/DDBJ databases">
        <title>Actinomadura sp. PM05-2 isolated from lichen.</title>
        <authorList>
            <person name="Somphong A."/>
            <person name="Phongsopitanun W."/>
            <person name="Tanasupawat S."/>
            <person name="Peongsungnone V."/>
        </authorList>
    </citation>
    <scope>NUCLEOTIDE SEQUENCE [LARGE SCALE GENOMIC DNA]</scope>
    <source>
        <strain evidence="1 2">PM05-2</strain>
    </source>
</reference>
<organism evidence="1 2">
    <name type="scientific">Actinomadura parmotrematis</name>
    <dbReference type="NCBI Taxonomy" id="2864039"/>
    <lineage>
        <taxon>Bacteria</taxon>
        <taxon>Bacillati</taxon>
        <taxon>Actinomycetota</taxon>
        <taxon>Actinomycetes</taxon>
        <taxon>Streptosporangiales</taxon>
        <taxon>Thermomonosporaceae</taxon>
        <taxon>Actinomadura</taxon>
    </lineage>
</organism>
<dbReference type="CDD" id="cd02440">
    <property type="entry name" value="AdoMet_MTases"/>
    <property type="match status" value="1"/>
</dbReference>
<dbReference type="InterPro" id="IPR029063">
    <property type="entry name" value="SAM-dependent_MTases_sf"/>
</dbReference>
<comment type="caution">
    <text evidence="1">The sequence shown here is derived from an EMBL/GenBank/DDBJ whole genome shotgun (WGS) entry which is preliminary data.</text>
</comment>
<keyword evidence="2" id="KW-1185">Reference proteome</keyword>
<dbReference type="PANTHER" id="PTHR42912">
    <property type="entry name" value="METHYLTRANSFERASE"/>
    <property type="match status" value="1"/>
</dbReference>
<protein>
    <submittedName>
        <fullName evidence="1">Nodulation S family protein</fullName>
    </submittedName>
</protein>
<evidence type="ECO:0000313" key="2">
    <source>
        <dbReference type="Proteomes" id="UP000774570"/>
    </source>
</evidence>
<dbReference type="Pfam" id="PF05401">
    <property type="entry name" value="NodS"/>
    <property type="match status" value="1"/>
</dbReference>
<sequence length="196" mass="21238">MTLGADYFAGMYGASDDPWSLATRWYEQRKYAVTLAMLPRPRYGDAFEPGCSVGVLTARLAERCDRLLACDVSPVAVEQARRRAPAATVRQAALPGGWPPGTFDLIVLSELLYYFGDADLDRVLDLAAASLRPGGTLLAAHWRHPVPEYPQTGDAVHAALDRTGLEPLAAYRDEDFRCEVRVRGAATSVAGAEGLV</sequence>
<dbReference type="EMBL" id="JAIBOA010000004">
    <property type="protein sequence ID" value="MBW8482436.1"/>
    <property type="molecule type" value="Genomic_DNA"/>
</dbReference>
<accession>A0ABS7FPZ7</accession>
<dbReference type="InterPro" id="IPR008715">
    <property type="entry name" value="SAM-MeTfrase_NodS-like"/>
</dbReference>
<dbReference type="RefSeq" id="WP_220164953.1">
    <property type="nucleotide sequence ID" value="NZ_JAIBOA010000004.1"/>
</dbReference>
<name>A0ABS7FPZ7_9ACTN</name>
<dbReference type="PANTHER" id="PTHR42912:SF45">
    <property type="entry name" value="23S RRNA (GUANINE(745)-N(1))-METHYLTRANSFERASE"/>
    <property type="match status" value="1"/>
</dbReference>
<dbReference type="Gene3D" id="3.40.50.150">
    <property type="entry name" value="Vaccinia Virus protein VP39"/>
    <property type="match status" value="1"/>
</dbReference>
<evidence type="ECO:0000313" key="1">
    <source>
        <dbReference type="EMBL" id="MBW8482436.1"/>
    </source>
</evidence>
<gene>
    <name evidence="1" type="ORF">K1Y72_08685</name>
</gene>
<dbReference type="Proteomes" id="UP000774570">
    <property type="component" value="Unassembled WGS sequence"/>
</dbReference>
<dbReference type="InterPro" id="IPR050508">
    <property type="entry name" value="Methyltransf_Superfamily"/>
</dbReference>
<proteinExistence type="predicted"/>